<feature type="transmembrane region" description="Helical" evidence="6">
    <location>
        <begin position="298"/>
        <end position="320"/>
    </location>
</feature>
<dbReference type="Proteomes" id="UP000033054">
    <property type="component" value="Chromosome"/>
</dbReference>
<dbReference type="GO" id="GO:0051301">
    <property type="term" value="P:cell division"/>
    <property type="evidence" value="ECO:0007669"/>
    <property type="project" value="UniProtKB-KW"/>
</dbReference>
<evidence type="ECO:0000259" key="8">
    <source>
        <dbReference type="Pfam" id="PF12704"/>
    </source>
</evidence>
<feature type="transmembrane region" description="Helical" evidence="6">
    <location>
        <begin position="21"/>
        <end position="42"/>
    </location>
</feature>
<reference evidence="9 10" key="1">
    <citation type="journal article" date="2014" name="Curr. Microbiol.">
        <title>Spirosoma radiotolerans sp. nov., a gamma-radiation-resistant bacterium isolated from gamma ray-irradiated soil.</title>
        <authorList>
            <person name="Lee J.J."/>
            <person name="Srinivasan S."/>
            <person name="Lim S."/>
            <person name="Joe M."/>
            <person name="Im S."/>
            <person name="Bae S.I."/>
            <person name="Park K.R."/>
            <person name="Han J.H."/>
            <person name="Park S.H."/>
            <person name="Joo B.M."/>
            <person name="Park S.J."/>
            <person name="Kim M.K."/>
        </authorList>
    </citation>
    <scope>NUCLEOTIDE SEQUENCE [LARGE SCALE GENOMIC DNA]</scope>
    <source>
        <strain evidence="9 10">DG5A</strain>
    </source>
</reference>
<dbReference type="GO" id="GO:0022857">
    <property type="term" value="F:transmembrane transporter activity"/>
    <property type="evidence" value="ECO:0007669"/>
    <property type="project" value="TreeGrafter"/>
</dbReference>
<evidence type="ECO:0000256" key="6">
    <source>
        <dbReference type="SAM" id="Phobius"/>
    </source>
</evidence>
<proteinExistence type="predicted"/>
<feature type="domain" description="ABC3 transporter permease C-terminal" evidence="7">
    <location>
        <begin position="698"/>
        <end position="811"/>
    </location>
</feature>
<protein>
    <submittedName>
        <fullName evidence="9">Cell division protein FtsX</fullName>
    </submittedName>
</protein>
<dbReference type="STRING" id="1379870.SD10_17080"/>
<dbReference type="AlphaFoldDB" id="A0A0E3V821"/>
<dbReference type="PANTHER" id="PTHR30572">
    <property type="entry name" value="MEMBRANE COMPONENT OF TRANSPORTER-RELATED"/>
    <property type="match status" value="1"/>
</dbReference>
<keyword evidence="4 6" id="KW-1133">Transmembrane helix</keyword>
<feature type="transmembrane region" description="Helical" evidence="6">
    <location>
        <begin position="446"/>
        <end position="466"/>
    </location>
</feature>
<feature type="domain" description="ABC3 transporter permease C-terminal" evidence="7">
    <location>
        <begin position="304"/>
        <end position="421"/>
    </location>
</feature>
<keyword evidence="5 6" id="KW-0472">Membrane</keyword>
<dbReference type="KEGG" id="srd:SD10_17080"/>
<feature type="domain" description="MacB-like periplasmic core" evidence="8">
    <location>
        <begin position="20"/>
        <end position="226"/>
    </location>
</feature>
<dbReference type="Pfam" id="PF12704">
    <property type="entry name" value="MacB_PCD"/>
    <property type="match status" value="1"/>
</dbReference>
<evidence type="ECO:0000256" key="4">
    <source>
        <dbReference type="ARBA" id="ARBA00022989"/>
    </source>
</evidence>
<evidence type="ECO:0000256" key="3">
    <source>
        <dbReference type="ARBA" id="ARBA00022692"/>
    </source>
</evidence>
<name>A0A0E3V821_9BACT</name>
<sequence>MLTNYLKIAWRTLRKQQGFTIINIFGLAVGLACCMLIMLYVLDELSFDRYNAKADRIYRVQSDIKFGGNDMHFAAAPDPLGPTLKKDYPQVEQFVRLHQRGTWLVKRAGETTNLREANITFADSTLFDVFTLPFVSGDPKRALAEPNSVVISESAAKRHFGNQNPIGQPMVFENTKIFKVSGVMRDMPQNSHFHSDFFLSMRNDDYPWGQWLSINHHTYILLKPGQAGAPTDPAVFAKNFDTILKKYVGPQAMQVLGTSMEQFQKAGNQVKFWLLPLTDIHLHSKQQVELAPNGDIQYVYIFSAVALFILLIACINFMNLATARSANRAKEVGVRKVMGSERQQLIGQFMTESVLTTLLAMILACGMVVLALPSFNTIAGKQMSIVQLVSPYYLPLLIALPIVVGLLAGSYPAFFLSSFQPIKVLKGGTAFRNINRSFKSADLRSGLVVFQFMMSVVLIVGTIIVYRQITYIQTKNVGFKRDQLLTVNGVYSLGKQAETFKQEVMRLPGVVSGSISGFLPTPSNRNDMAFFAEGESSRNKGVNMQTWGVDYDYIKTLAMQLVQGRDFSRAFGADSSGIILNEAAVKVLGFKDPIGKRVWRFDDPQGKTQKTYTIIGIVKNFHFESLRRNIGALSLVLDANSGAASFRLSSTNLPTLMKEVEARWKQLAPDQPFSYQFMDDSFDEMYRAEQRVGTIALTFAALAILIACLGLFGLAAFMAEQRTKEIGVRKVLGASVGSIIGLLSKDFLKLVLISIVIASPIAWYAMGQWLEDFAYKIDIEWWMFLLAGLLAVGIALLTVSFQSVKAALMNPVKSLRSE</sequence>
<feature type="transmembrane region" description="Helical" evidence="6">
    <location>
        <begin position="781"/>
        <end position="801"/>
    </location>
</feature>
<dbReference type="Pfam" id="PF02687">
    <property type="entry name" value="FtsX"/>
    <property type="match status" value="2"/>
</dbReference>
<keyword evidence="2" id="KW-1003">Cell membrane</keyword>
<feature type="transmembrane region" description="Helical" evidence="6">
    <location>
        <begin position="747"/>
        <end position="766"/>
    </location>
</feature>
<dbReference type="GO" id="GO:0005886">
    <property type="term" value="C:plasma membrane"/>
    <property type="evidence" value="ECO:0007669"/>
    <property type="project" value="UniProtKB-SubCell"/>
</dbReference>
<keyword evidence="9" id="KW-0132">Cell division</keyword>
<dbReference type="InterPro" id="IPR025857">
    <property type="entry name" value="MacB_PCD"/>
</dbReference>
<evidence type="ECO:0000256" key="1">
    <source>
        <dbReference type="ARBA" id="ARBA00004651"/>
    </source>
</evidence>
<evidence type="ECO:0000256" key="2">
    <source>
        <dbReference type="ARBA" id="ARBA00022475"/>
    </source>
</evidence>
<dbReference type="EMBL" id="CP010429">
    <property type="protein sequence ID" value="AKD56367.1"/>
    <property type="molecule type" value="Genomic_DNA"/>
</dbReference>
<gene>
    <name evidence="9" type="ORF">SD10_17080</name>
</gene>
<evidence type="ECO:0000256" key="5">
    <source>
        <dbReference type="ARBA" id="ARBA00023136"/>
    </source>
</evidence>
<accession>A0A0E3V821</accession>
<keyword evidence="10" id="KW-1185">Reference proteome</keyword>
<organism evidence="9 10">
    <name type="scientific">Spirosoma radiotolerans</name>
    <dbReference type="NCBI Taxonomy" id="1379870"/>
    <lineage>
        <taxon>Bacteria</taxon>
        <taxon>Pseudomonadati</taxon>
        <taxon>Bacteroidota</taxon>
        <taxon>Cytophagia</taxon>
        <taxon>Cytophagales</taxon>
        <taxon>Cytophagaceae</taxon>
        <taxon>Spirosoma</taxon>
    </lineage>
</organism>
<dbReference type="PANTHER" id="PTHR30572:SF18">
    <property type="entry name" value="ABC-TYPE MACROLIDE FAMILY EXPORT SYSTEM PERMEASE COMPONENT 2"/>
    <property type="match status" value="1"/>
</dbReference>
<dbReference type="PROSITE" id="PS51257">
    <property type="entry name" value="PROKAR_LIPOPROTEIN"/>
    <property type="match status" value="1"/>
</dbReference>
<dbReference type="InterPro" id="IPR003838">
    <property type="entry name" value="ABC3_permease_C"/>
</dbReference>
<feature type="transmembrane region" description="Helical" evidence="6">
    <location>
        <begin position="392"/>
        <end position="416"/>
    </location>
</feature>
<dbReference type="PATRIC" id="fig|1379870.5.peg.3704"/>
<comment type="subcellular location">
    <subcellularLocation>
        <location evidence="1">Cell membrane</location>
        <topology evidence="1">Multi-pass membrane protein</topology>
    </subcellularLocation>
</comment>
<evidence type="ECO:0000259" key="7">
    <source>
        <dbReference type="Pfam" id="PF02687"/>
    </source>
</evidence>
<dbReference type="HOGENOM" id="CLU_008713_1_0_10"/>
<keyword evidence="9" id="KW-0131">Cell cycle</keyword>
<evidence type="ECO:0000313" key="10">
    <source>
        <dbReference type="Proteomes" id="UP000033054"/>
    </source>
</evidence>
<feature type="transmembrane region" description="Helical" evidence="6">
    <location>
        <begin position="345"/>
        <end position="372"/>
    </location>
</feature>
<feature type="transmembrane region" description="Helical" evidence="6">
    <location>
        <begin position="695"/>
        <end position="719"/>
    </location>
</feature>
<dbReference type="OrthoDB" id="5933722at2"/>
<evidence type="ECO:0000313" key="9">
    <source>
        <dbReference type="EMBL" id="AKD56367.1"/>
    </source>
</evidence>
<dbReference type="InterPro" id="IPR050250">
    <property type="entry name" value="Macrolide_Exporter_MacB"/>
</dbReference>
<keyword evidence="3 6" id="KW-0812">Transmembrane</keyword>